<evidence type="ECO:0000313" key="3">
    <source>
        <dbReference type="Proteomes" id="UP000594261"/>
    </source>
</evidence>
<reference evidence="2" key="2">
    <citation type="submission" date="2021-01" db="UniProtKB">
        <authorList>
            <consortium name="EnsemblPlants"/>
        </authorList>
    </citation>
    <scope>IDENTIFICATION</scope>
</reference>
<dbReference type="Pfam" id="PF14111">
    <property type="entry name" value="DUF4283"/>
    <property type="match status" value="1"/>
</dbReference>
<sequence length="676" mass="78027">MEEAQLLARLAVEFKKQIELSQDTTEVLTGERIHKGQRSPDGRMDDLTNRWTKLSLSNKEGKRVILSKGKQSQEFGLAARVVNIDAVAKTFRPLWRTRQSFNIRDAGNNYLVFAFEIEADMEKVLLGEPWSFDRHLVVFQRQVTFEDGSDGWIAFKYERLPKTENQQFGQWLHASQFNPSNKMVIDVKGYGEDWRVRPEPVQFEEQRAPALPSNLMILQDDSIGSTQVILHDDDAGSRRKGEQLRVVEPTVDALNGGCQGMVIPDTCRLSNFEKSVPNFEETLQQLDKYISEDYVPPNKDLRYLVSEDVLLGSSSADKTKDDLVTNAELDKSKVDKFPQNVGTMSSDILHKYNVGLSGVKPRLRTWVRKCGRSMKSNLGKSESETVFCGEDVGWWHLTGFYGNPVTAKRVEFMFEKEGGAVLSAQQMQKFVDTINWCGLRDLGFVGPKFTWLYQQRDGVQIRERLDKGFATVDWLDKFPMARLYHCTSSVSDHCPLYLHLEERKKTQHFGKSFRFEAMWLKEASCEEDWNKNVFRHVGNNLARLQKHLQRLELQSATPEVIASLRDPRVEFNCWRDKEEAMWHQRSRLSWLQSGDKNTGFFHSKASSRFQKHFIEGLLDSSDRWVEDQREIENVVLNYYSELFKSSNPTEFVEILSSVHPKVSTTMNDAYQGFSRE</sequence>
<keyword evidence="3" id="KW-1185">Reference proteome</keyword>
<dbReference type="Gene3D" id="3.60.10.10">
    <property type="entry name" value="Endonuclease/exonuclease/phosphatase"/>
    <property type="match status" value="1"/>
</dbReference>
<dbReference type="AlphaFoldDB" id="A0A7N2N4T5"/>
<dbReference type="PANTHER" id="PTHR33710:SF83">
    <property type="entry name" value="ENDONUCLEASE_EXONUCLEASE_PHOSPHATASE DOMAIN-CONTAINING PROTEIN"/>
    <property type="match status" value="1"/>
</dbReference>
<evidence type="ECO:0000313" key="2">
    <source>
        <dbReference type="EnsemblPlants" id="QL12p026970:mrna"/>
    </source>
</evidence>
<protein>
    <recommendedName>
        <fullName evidence="1">DUF4283 domain-containing protein</fullName>
    </recommendedName>
</protein>
<dbReference type="Gramene" id="QL12p026970:mrna">
    <property type="protein sequence ID" value="QL12p026970:mrna"/>
    <property type="gene ID" value="QL12p026970"/>
</dbReference>
<evidence type="ECO:0000259" key="1">
    <source>
        <dbReference type="Pfam" id="PF14111"/>
    </source>
</evidence>
<proteinExistence type="predicted"/>
<dbReference type="EnsemblPlants" id="QL12p026970:mrna">
    <property type="protein sequence ID" value="QL12p026970:mrna"/>
    <property type="gene ID" value="QL12p026970"/>
</dbReference>
<dbReference type="SUPFAM" id="SSF56219">
    <property type="entry name" value="DNase I-like"/>
    <property type="match status" value="1"/>
</dbReference>
<dbReference type="EMBL" id="LRBV02000012">
    <property type="status" value="NOT_ANNOTATED_CDS"/>
    <property type="molecule type" value="Genomic_DNA"/>
</dbReference>
<dbReference type="InParanoid" id="A0A7N2N4T5"/>
<name>A0A7N2N4T5_QUELO</name>
<organism evidence="2 3">
    <name type="scientific">Quercus lobata</name>
    <name type="common">Valley oak</name>
    <dbReference type="NCBI Taxonomy" id="97700"/>
    <lineage>
        <taxon>Eukaryota</taxon>
        <taxon>Viridiplantae</taxon>
        <taxon>Streptophyta</taxon>
        <taxon>Embryophyta</taxon>
        <taxon>Tracheophyta</taxon>
        <taxon>Spermatophyta</taxon>
        <taxon>Magnoliopsida</taxon>
        <taxon>eudicotyledons</taxon>
        <taxon>Gunneridae</taxon>
        <taxon>Pentapetalae</taxon>
        <taxon>rosids</taxon>
        <taxon>fabids</taxon>
        <taxon>Fagales</taxon>
        <taxon>Fagaceae</taxon>
        <taxon>Quercus</taxon>
    </lineage>
</organism>
<reference evidence="2 3" key="1">
    <citation type="journal article" date="2016" name="G3 (Bethesda)">
        <title>First Draft Assembly and Annotation of the Genome of a California Endemic Oak Quercus lobata Nee (Fagaceae).</title>
        <authorList>
            <person name="Sork V.L."/>
            <person name="Fitz-Gibbon S.T."/>
            <person name="Puiu D."/>
            <person name="Crepeau M."/>
            <person name="Gugger P.F."/>
            <person name="Sherman R."/>
            <person name="Stevens K."/>
            <person name="Langley C.H."/>
            <person name="Pellegrini M."/>
            <person name="Salzberg S.L."/>
        </authorList>
    </citation>
    <scope>NUCLEOTIDE SEQUENCE [LARGE SCALE GENOMIC DNA]</scope>
    <source>
        <strain evidence="2 3">cv. SW786</strain>
    </source>
</reference>
<feature type="domain" description="DUF4283" evidence="1">
    <location>
        <begin position="80"/>
        <end position="141"/>
    </location>
</feature>
<dbReference type="Proteomes" id="UP000594261">
    <property type="component" value="Chromosome 12"/>
</dbReference>
<accession>A0A7N2N4T5</accession>
<dbReference type="PANTHER" id="PTHR33710">
    <property type="entry name" value="BNAC02G09200D PROTEIN"/>
    <property type="match status" value="1"/>
</dbReference>
<dbReference type="InterPro" id="IPR036691">
    <property type="entry name" value="Endo/exonu/phosph_ase_sf"/>
</dbReference>
<dbReference type="InterPro" id="IPR025558">
    <property type="entry name" value="DUF4283"/>
</dbReference>